<dbReference type="Pfam" id="PF16487">
    <property type="entry name" value="ArgoMid"/>
    <property type="match status" value="1"/>
</dbReference>
<dbReference type="Proteomes" id="UP001175226">
    <property type="component" value="Unassembled WGS sequence"/>
</dbReference>
<protein>
    <submittedName>
        <fullName evidence="2">Piwi-domain-containing protein</fullName>
    </submittedName>
</protein>
<dbReference type="Gene3D" id="3.40.50.2300">
    <property type="match status" value="1"/>
</dbReference>
<dbReference type="Pfam" id="PF02171">
    <property type="entry name" value="Piwi"/>
    <property type="match status" value="1"/>
</dbReference>
<dbReference type="GO" id="GO:0003676">
    <property type="term" value="F:nucleic acid binding"/>
    <property type="evidence" value="ECO:0007669"/>
    <property type="project" value="InterPro"/>
</dbReference>
<dbReference type="InterPro" id="IPR036085">
    <property type="entry name" value="PAZ_dom_sf"/>
</dbReference>
<organism evidence="2 3">
    <name type="scientific">Armillaria borealis</name>
    <dbReference type="NCBI Taxonomy" id="47425"/>
    <lineage>
        <taxon>Eukaryota</taxon>
        <taxon>Fungi</taxon>
        <taxon>Dikarya</taxon>
        <taxon>Basidiomycota</taxon>
        <taxon>Agaricomycotina</taxon>
        <taxon>Agaricomycetes</taxon>
        <taxon>Agaricomycetidae</taxon>
        <taxon>Agaricales</taxon>
        <taxon>Marasmiineae</taxon>
        <taxon>Physalacriaceae</taxon>
        <taxon>Armillaria</taxon>
    </lineage>
</organism>
<dbReference type="PROSITE" id="PS50822">
    <property type="entry name" value="PIWI"/>
    <property type="match status" value="1"/>
</dbReference>
<dbReference type="SMART" id="SM00950">
    <property type="entry name" value="Piwi"/>
    <property type="match status" value="1"/>
</dbReference>
<dbReference type="EMBL" id="JAUEPT010000025">
    <property type="protein sequence ID" value="KAK0442542.1"/>
    <property type="molecule type" value="Genomic_DNA"/>
</dbReference>
<dbReference type="SMART" id="SM01163">
    <property type="entry name" value="DUF1785"/>
    <property type="match status" value="1"/>
</dbReference>
<dbReference type="Pfam" id="PF08699">
    <property type="entry name" value="ArgoL1"/>
    <property type="match status" value="1"/>
</dbReference>
<evidence type="ECO:0000259" key="1">
    <source>
        <dbReference type="PROSITE" id="PS50822"/>
    </source>
</evidence>
<dbReference type="PANTHER" id="PTHR22891">
    <property type="entry name" value="EUKARYOTIC TRANSLATION INITIATION FACTOR 2C"/>
    <property type="match status" value="1"/>
</dbReference>
<dbReference type="Gene3D" id="2.170.260.10">
    <property type="entry name" value="paz domain"/>
    <property type="match status" value="1"/>
</dbReference>
<dbReference type="InterPro" id="IPR012337">
    <property type="entry name" value="RNaseH-like_sf"/>
</dbReference>
<dbReference type="AlphaFoldDB" id="A0AA39JI09"/>
<feature type="domain" description="Piwi" evidence="1">
    <location>
        <begin position="468"/>
        <end position="778"/>
    </location>
</feature>
<evidence type="ECO:0000313" key="2">
    <source>
        <dbReference type="EMBL" id="KAK0442542.1"/>
    </source>
</evidence>
<dbReference type="InterPro" id="IPR014811">
    <property type="entry name" value="ArgoL1"/>
</dbReference>
<name>A0AA39JI09_9AGAR</name>
<dbReference type="Gene3D" id="3.30.420.10">
    <property type="entry name" value="Ribonuclease H-like superfamily/Ribonuclease H"/>
    <property type="match status" value="1"/>
</dbReference>
<dbReference type="InterPro" id="IPR032473">
    <property type="entry name" value="Argonaute_Mid_dom"/>
</dbReference>
<gene>
    <name evidence="2" type="ORF">EV421DRAFT_1903971</name>
</gene>
<dbReference type="CDD" id="cd04657">
    <property type="entry name" value="Piwi_ago-like"/>
    <property type="match status" value="1"/>
</dbReference>
<dbReference type="InterPro" id="IPR003165">
    <property type="entry name" value="Piwi"/>
</dbReference>
<dbReference type="Pfam" id="PF16486">
    <property type="entry name" value="ArgoN"/>
    <property type="match status" value="1"/>
</dbReference>
<accession>A0AA39JI09</accession>
<sequence>MAYTFIVAMEKALRAAFNLKLIEALQNQYPDVFVKAAVYDGKKNLYTSHKLNFDAGMSRQFNVTWTEGNRASNFKITITEAREISMEILRRYTAGQQSWDENVAIALTALNIVLRMEPSLNHPFRVRSFFNDKTKAPLGNMPLEAWQGYFQSVGPALNRLIVNLDISTGVMFKPGSLVETCVEFFSGYRRGEDANKWLRAQSVPVMQRCRLQTFLFGVKVEAQTAAGGKKLVTIHKLTERDAASTMFTPTGGARTSVAQYYAQVNQRLRLPNIIRYVTPKGAVIPLERCYIVPGQLCRAELNPDVTRASLSQTPPWWNDIRSFFLPQVLAYGQSRYVRDFGLDIKTSSLPMEIPARIINPPELNYGLGSKQATVRPKEGSWNLVDKKFTKPMSLGSWIVVIFVPQNRFSADNAKDTIKGLVKGCEDVGMQVTEKQPLFVYKNPQSIVDQSIFDAVMQNRKERNTLPTFILCILPDGSNANLWAAVKYCGDIKRGVPDQCLRVGKCRGAKQQYWANVALKINAKLGGVNVIPDPKSVSIISDPAQPTIVMGGDVMHPIPGSQSPSDAAMVANVDSHGARYIAKTAIQLGRQEMIGDLRTMAKDLLLAYMDYRRNVENVKTLPKRLIFFRDGVSEGEFKRVLDQELPLLQNACKDAGMNPPPKITFIVVGKRHHIKGFGKNDKDKDSRSGNLLPGIIVDQGITSPVELDCYLWSHGGILGTSRCSHYNVVHDDFRFNVDVIQALSNTLCYTYARSTRSVSIPMPVYYAHIVCSRALTHYDTQGTESSVMSGGSQTREETLDSLRGQYRPVHEAQAKRMYFMCRFFLTVYPITDIYYPETEFAAVGQEKGTSHEGTMKDIDEFLSPFRPVFHPHGKPEHSTDRRELRQNTLTQEIVRHSVFFQASAVTYIDVYKPEVVPIEDYGWIAGCAPSWPAWKDPIDFTFNIS</sequence>
<evidence type="ECO:0000313" key="3">
    <source>
        <dbReference type="Proteomes" id="UP001175226"/>
    </source>
</evidence>
<dbReference type="SUPFAM" id="SSF53098">
    <property type="entry name" value="Ribonuclease H-like"/>
    <property type="match status" value="1"/>
</dbReference>
<comment type="caution">
    <text evidence="2">The sequence shown here is derived from an EMBL/GenBank/DDBJ whole genome shotgun (WGS) entry which is preliminary data.</text>
</comment>
<keyword evidence="3" id="KW-1185">Reference proteome</keyword>
<reference evidence="2" key="1">
    <citation type="submission" date="2023-06" db="EMBL/GenBank/DDBJ databases">
        <authorList>
            <consortium name="Lawrence Berkeley National Laboratory"/>
            <person name="Ahrendt S."/>
            <person name="Sahu N."/>
            <person name="Indic B."/>
            <person name="Wong-Bajracharya J."/>
            <person name="Merenyi Z."/>
            <person name="Ke H.-M."/>
            <person name="Monk M."/>
            <person name="Kocsube S."/>
            <person name="Drula E."/>
            <person name="Lipzen A."/>
            <person name="Balint B."/>
            <person name="Henrissat B."/>
            <person name="Andreopoulos B."/>
            <person name="Martin F.M."/>
            <person name="Harder C.B."/>
            <person name="Rigling D."/>
            <person name="Ford K.L."/>
            <person name="Foster G.D."/>
            <person name="Pangilinan J."/>
            <person name="Papanicolaou A."/>
            <person name="Barry K."/>
            <person name="LaButti K."/>
            <person name="Viragh M."/>
            <person name="Koriabine M."/>
            <person name="Yan M."/>
            <person name="Riley R."/>
            <person name="Champramary S."/>
            <person name="Plett K.L."/>
            <person name="Tsai I.J."/>
            <person name="Slot J."/>
            <person name="Sipos G."/>
            <person name="Plett J."/>
            <person name="Nagy L.G."/>
            <person name="Grigoriev I.V."/>
        </authorList>
    </citation>
    <scope>NUCLEOTIDE SEQUENCE</scope>
    <source>
        <strain evidence="2">FPL87.14</strain>
    </source>
</reference>
<dbReference type="InterPro" id="IPR032474">
    <property type="entry name" value="Argonaute_N"/>
</dbReference>
<proteinExistence type="predicted"/>
<dbReference type="SUPFAM" id="SSF101690">
    <property type="entry name" value="PAZ domain"/>
    <property type="match status" value="2"/>
</dbReference>
<dbReference type="InterPro" id="IPR036397">
    <property type="entry name" value="RNaseH_sf"/>
</dbReference>
<dbReference type="InterPro" id="IPR045246">
    <property type="entry name" value="Piwi_ago-like"/>
</dbReference>